<evidence type="ECO:0000313" key="8">
    <source>
        <dbReference type="Proteomes" id="UP000183174"/>
    </source>
</evidence>
<evidence type="ECO:0000256" key="1">
    <source>
        <dbReference type="ARBA" id="ARBA00010062"/>
    </source>
</evidence>
<dbReference type="PANTHER" id="PTHR30483:SF6">
    <property type="entry name" value="PERIPLASMIC BINDING PROTEIN OF ABC TRANSPORTER FOR NATURAL AMINO ACIDS"/>
    <property type="match status" value="1"/>
</dbReference>
<dbReference type="InterPro" id="IPR051010">
    <property type="entry name" value="BCAA_transport"/>
</dbReference>
<gene>
    <name evidence="7" type="ORF">GA0061099_10046</name>
</gene>
<dbReference type="EMBL" id="FMAE01000004">
    <property type="protein sequence ID" value="SCB27307.1"/>
    <property type="molecule type" value="Genomic_DNA"/>
</dbReference>
<dbReference type="RefSeq" id="WP_074447740.1">
    <property type="nucleotide sequence ID" value="NZ_FMAE01000004.1"/>
</dbReference>
<dbReference type="InterPro" id="IPR028082">
    <property type="entry name" value="Peripla_BP_I"/>
</dbReference>
<organism evidence="7 8">
    <name type="scientific">Bradyrhizobium yuanmingense</name>
    <dbReference type="NCBI Taxonomy" id="108015"/>
    <lineage>
        <taxon>Bacteria</taxon>
        <taxon>Pseudomonadati</taxon>
        <taxon>Pseudomonadota</taxon>
        <taxon>Alphaproteobacteria</taxon>
        <taxon>Hyphomicrobiales</taxon>
        <taxon>Nitrobacteraceae</taxon>
        <taxon>Bradyrhizobium</taxon>
    </lineage>
</organism>
<proteinExistence type="inferred from homology"/>
<evidence type="ECO:0000256" key="4">
    <source>
        <dbReference type="ARBA" id="ARBA00022970"/>
    </source>
</evidence>
<sequence length="386" mass="41412">MKLADRIKVLLSAGTVVATTLQLAYAPSAMAADPVKIGLALPLSGAAATYGQELQRGAEYAAELINQRGGILSGRKLELVFEDEKGTPQGGVAAVQKLMSVGRVKAITGGTNSSVVLAESSVTKKRILQVNAGAQADAITDQGSPWLFQINNTVSLNSEAFNAYIVKTLKPKTVAYMGENSEFNKTVLEKLKESLKSAGIELVSTSTYDAETNDFTSILTKIKASNPDMIYVADAYPARAAQLWKQVRQIGGFKIEVMSPGVVTPGMIKPSEGAMNGVITGEIFMASDPGPDGKEFVENYQKKFNSVPGKGELVIFEAINLIASAMDKAGTDSDYDRISKVIREGAWQSPRGLLKFDEKGRARAPYFYIQRVENGAVVQLERVSSN</sequence>
<dbReference type="PANTHER" id="PTHR30483">
    <property type="entry name" value="LEUCINE-SPECIFIC-BINDING PROTEIN"/>
    <property type="match status" value="1"/>
</dbReference>
<dbReference type="Pfam" id="PF13458">
    <property type="entry name" value="Peripla_BP_6"/>
    <property type="match status" value="1"/>
</dbReference>
<dbReference type="InterPro" id="IPR028081">
    <property type="entry name" value="Leu-bd"/>
</dbReference>
<feature type="chain" id="PRO_5008684335" evidence="5">
    <location>
        <begin position="32"/>
        <end position="386"/>
    </location>
</feature>
<protein>
    <submittedName>
        <fullName evidence="7">Branched-chain amino acid transport system substrate-binding protein</fullName>
    </submittedName>
</protein>
<dbReference type="SUPFAM" id="SSF53822">
    <property type="entry name" value="Periplasmic binding protein-like I"/>
    <property type="match status" value="1"/>
</dbReference>
<name>A0A1C3VI82_9BRAD</name>
<feature type="domain" description="Leucine-binding protein" evidence="6">
    <location>
        <begin position="34"/>
        <end position="375"/>
    </location>
</feature>
<reference evidence="7 8" key="1">
    <citation type="submission" date="2016-08" db="EMBL/GenBank/DDBJ databases">
        <authorList>
            <person name="Seilhamer J.J."/>
        </authorList>
    </citation>
    <scope>NUCLEOTIDE SEQUENCE [LARGE SCALE GENOMIC DNA]</scope>
    <source>
        <strain evidence="7 8">CCBAU 10071</strain>
    </source>
</reference>
<evidence type="ECO:0000256" key="5">
    <source>
        <dbReference type="SAM" id="SignalP"/>
    </source>
</evidence>
<keyword evidence="2" id="KW-0813">Transport</keyword>
<evidence type="ECO:0000259" key="6">
    <source>
        <dbReference type="Pfam" id="PF13458"/>
    </source>
</evidence>
<dbReference type="GO" id="GO:0006865">
    <property type="term" value="P:amino acid transport"/>
    <property type="evidence" value="ECO:0007669"/>
    <property type="project" value="UniProtKB-KW"/>
</dbReference>
<evidence type="ECO:0000256" key="2">
    <source>
        <dbReference type="ARBA" id="ARBA00022448"/>
    </source>
</evidence>
<dbReference type="AlphaFoldDB" id="A0A1C3VI82"/>
<keyword evidence="3 5" id="KW-0732">Signal</keyword>
<evidence type="ECO:0000313" key="7">
    <source>
        <dbReference type="EMBL" id="SCB27307.1"/>
    </source>
</evidence>
<dbReference type="Gene3D" id="3.40.50.2300">
    <property type="match status" value="2"/>
</dbReference>
<accession>A0A1C3VI82</accession>
<comment type="similarity">
    <text evidence="1">Belongs to the leucine-binding protein family.</text>
</comment>
<keyword evidence="4" id="KW-0029">Amino-acid transport</keyword>
<dbReference type="Proteomes" id="UP000183174">
    <property type="component" value="Unassembled WGS sequence"/>
</dbReference>
<evidence type="ECO:0000256" key="3">
    <source>
        <dbReference type="ARBA" id="ARBA00022729"/>
    </source>
</evidence>
<dbReference type="InterPro" id="IPR000709">
    <property type="entry name" value="Leu_Ile_Val-bd"/>
</dbReference>
<dbReference type="PRINTS" id="PR00337">
    <property type="entry name" value="LEUILEVALBP"/>
</dbReference>
<feature type="signal peptide" evidence="5">
    <location>
        <begin position="1"/>
        <end position="31"/>
    </location>
</feature>